<name>A0AB39C3T8_9CAUD</name>
<evidence type="ECO:0008006" key="2">
    <source>
        <dbReference type="Google" id="ProtNLM"/>
    </source>
</evidence>
<organism evidence="1">
    <name type="scientific">Klebsiella phage PMBT64</name>
    <dbReference type="NCBI Taxonomy" id="3229740"/>
    <lineage>
        <taxon>Viruses</taxon>
        <taxon>Duplodnaviria</taxon>
        <taxon>Heunggongvirae</taxon>
        <taxon>Uroviricota</taxon>
        <taxon>Caudoviricetes</taxon>
    </lineage>
</organism>
<sequence>MSKIPAFPTKLVDVEDVKPGQWVWHYGRFIRAEFIDRPQVRWDDVGTLKGFWRRMNYSEINQCSTLIHRFSLSFLRVGNMVMTPDFINVEDFCK</sequence>
<protein>
    <recommendedName>
        <fullName evidence="2">Phage protein</fullName>
    </recommendedName>
</protein>
<proteinExistence type="predicted"/>
<evidence type="ECO:0000313" key="1">
    <source>
        <dbReference type="EMBL" id="XDJ01055.1"/>
    </source>
</evidence>
<dbReference type="EMBL" id="PP926510">
    <property type="protein sequence ID" value="XDJ01055.1"/>
    <property type="molecule type" value="Genomic_DNA"/>
</dbReference>
<reference evidence="1" key="1">
    <citation type="submission" date="2024-06" db="EMBL/GenBank/DDBJ databases">
        <title>This phage originates from the Bacteriophage catalogue of the Bacteriophage Competence Centre, Department of Microbiology und Biotechnology, Max Rubner-Institut, Kiel, Germany.</title>
        <authorList>
            <person name="Sprotte S."/>
            <person name="Brinks E."/>
            <person name="Hille F."/>
        </authorList>
    </citation>
    <scope>NUCLEOTIDE SEQUENCE</scope>
</reference>
<accession>A0AB39C3T8</accession>